<proteinExistence type="predicted"/>
<comment type="caution">
    <text evidence="2">The sequence shown here is derived from an EMBL/GenBank/DDBJ whole genome shotgun (WGS) entry which is preliminary data.</text>
</comment>
<feature type="transmembrane region" description="Helical" evidence="1">
    <location>
        <begin position="325"/>
        <end position="343"/>
    </location>
</feature>
<dbReference type="OrthoDB" id="2329888at2"/>
<dbReference type="InterPro" id="IPR049458">
    <property type="entry name" value="EpsG-like"/>
</dbReference>
<feature type="transmembrane region" description="Helical" evidence="1">
    <location>
        <begin position="301"/>
        <end position="319"/>
    </location>
</feature>
<sequence length="384" mass="44144">MAVYIITFILSAIILGFGENKRGLGAKFLIILALILPIFIAGFRKIGIGTDTEVYVNVLFDAAKNSTSFFDYLSKKVYSSFQYKSVLNWEIGYNILLYFSAKLTGSIQGVFFFTHLIIIIFMYKGIKEYGESYSKAIAMLAFYFMFYGSSLNAMRQWIAIAILFWGTHFLNAKRDRCFIISIAVALLFHNSAVIGFVIWLIYKYMDNEEEKRRLAFNGIQLSADLYKVLVILVVGILCLLGLNIIGGLLASINSIFARYVRIYISGSVQLMPMQILRRMPIIFFTFVNWKRIQRRFPTSGFIISMLILDTVTSQLGSITPQSSRMGYFFSVYETILIAEVIAVKRNYIRILYHIIFVVFLVATFYYDNVIMGRSEIVPYLFFFN</sequence>
<gene>
    <name evidence="2" type="ORF">DWV29_18440</name>
</gene>
<dbReference type="AlphaFoldDB" id="A0A413FBH1"/>
<accession>A0A413FBH1</accession>
<dbReference type="EMBL" id="QSBM01000015">
    <property type="protein sequence ID" value="RGX26562.1"/>
    <property type="molecule type" value="Genomic_DNA"/>
</dbReference>
<name>A0A413FBH1_9FIRM</name>
<evidence type="ECO:0000313" key="3">
    <source>
        <dbReference type="Proteomes" id="UP000283880"/>
    </source>
</evidence>
<feature type="transmembrane region" description="Helical" evidence="1">
    <location>
        <begin position="24"/>
        <end position="43"/>
    </location>
</feature>
<feature type="transmembrane region" description="Helical" evidence="1">
    <location>
        <begin position="144"/>
        <end position="166"/>
    </location>
</feature>
<keyword evidence="1" id="KW-1133">Transmembrane helix</keyword>
<protein>
    <submittedName>
        <fullName evidence="2">EpsG family protein</fullName>
    </submittedName>
</protein>
<evidence type="ECO:0000313" key="2">
    <source>
        <dbReference type="EMBL" id="RGX26562.1"/>
    </source>
</evidence>
<feature type="transmembrane region" description="Helical" evidence="1">
    <location>
        <begin position="350"/>
        <end position="366"/>
    </location>
</feature>
<dbReference type="Pfam" id="PF14897">
    <property type="entry name" value="EpsG"/>
    <property type="match status" value="1"/>
</dbReference>
<feature type="transmembrane region" description="Helical" evidence="1">
    <location>
        <begin position="95"/>
        <end position="123"/>
    </location>
</feature>
<feature type="transmembrane region" description="Helical" evidence="1">
    <location>
        <begin position="178"/>
        <end position="204"/>
    </location>
</feature>
<keyword evidence="1" id="KW-0812">Transmembrane</keyword>
<reference evidence="2 3" key="1">
    <citation type="submission" date="2018-08" db="EMBL/GenBank/DDBJ databases">
        <title>A genome reference for cultivated species of the human gut microbiota.</title>
        <authorList>
            <person name="Zou Y."/>
            <person name="Xue W."/>
            <person name="Luo G."/>
        </authorList>
    </citation>
    <scope>NUCLEOTIDE SEQUENCE [LARGE SCALE GENOMIC DNA]</scope>
    <source>
        <strain evidence="2 3">AF04-15</strain>
    </source>
</reference>
<feature type="transmembrane region" description="Helical" evidence="1">
    <location>
        <begin position="225"/>
        <end position="250"/>
    </location>
</feature>
<dbReference type="Proteomes" id="UP000283880">
    <property type="component" value="Unassembled WGS sequence"/>
</dbReference>
<organism evidence="2 3">
    <name type="scientific">Enterocloster asparagiformis</name>
    <dbReference type="NCBI Taxonomy" id="333367"/>
    <lineage>
        <taxon>Bacteria</taxon>
        <taxon>Bacillati</taxon>
        <taxon>Bacillota</taxon>
        <taxon>Clostridia</taxon>
        <taxon>Lachnospirales</taxon>
        <taxon>Lachnospiraceae</taxon>
        <taxon>Enterocloster</taxon>
    </lineage>
</organism>
<evidence type="ECO:0000256" key="1">
    <source>
        <dbReference type="SAM" id="Phobius"/>
    </source>
</evidence>
<keyword evidence="1" id="KW-0472">Membrane</keyword>
<dbReference type="RefSeq" id="WP_007710904.1">
    <property type="nucleotide sequence ID" value="NZ_JAWYJI010000132.1"/>
</dbReference>